<evidence type="ECO:0008006" key="4">
    <source>
        <dbReference type="Google" id="ProtNLM"/>
    </source>
</evidence>
<gene>
    <name evidence="2" type="ORF">SOP97_08015</name>
</gene>
<keyword evidence="1" id="KW-0472">Membrane</keyword>
<dbReference type="RefSeq" id="WP_322948870.1">
    <property type="nucleotide sequence ID" value="NZ_JAYEET010000024.1"/>
</dbReference>
<dbReference type="EMBL" id="JAYEET010000024">
    <property type="protein sequence ID" value="MEA1605759.1"/>
    <property type="molecule type" value="Genomic_DNA"/>
</dbReference>
<proteinExistence type="predicted"/>
<feature type="transmembrane region" description="Helical" evidence="1">
    <location>
        <begin position="52"/>
        <end position="72"/>
    </location>
</feature>
<evidence type="ECO:0000313" key="3">
    <source>
        <dbReference type="Proteomes" id="UP001292571"/>
    </source>
</evidence>
<evidence type="ECO:0000313" key="2">
    <source>
        <dbReference type="EMBL" id="MEA1605759.1"/>
    </source>
</evidence>
<dbReference type="Proteomes" id="UP001292571">
    <property type="component" value="Unassembled WGS sequence"/>
</dbReference>
<keyword evidence="1" id="KW-1133">Transmembrane helix</keyword>
<keyword evidence="3" id="KW-1185">Reference proteome</keyword>
<evidence type="ECO:0000256" key="1">
    <source>
        <dbReference type="SAM" id="Phobius"/>
    </source>
</evidence>
<feature type="transmembrane region" description="Helical" evidence="1">
    <location>
        <begin position="84"/>
        <end position="109"/>
    </location>
</feature>
<protein>
    <recommendedName>
        <fullName evidence="4">Zinc ribbon domain-containing protein</fullName>
    </recommendedName>
</protein>
<comment type="caution">
    <text evidence="2">The sequence shown here is derived from an EMBL/GenBank/DDBJ whole genome shotgun (WGS) entry which is preliminary data.</text>
</comment>
<name>A0ABU5P7X5_9PSED</name>
<keyword evidence="1" id="KW-0812">Transmembrane</keyword>
<organism evidence="2 3">
    <name type="scientific">Pseudomonas spirodelae</name>
    <dbReference type="NCBI Taxonomy" id="3101751"/>
    <lineage>
        <taxon>Bacteria</taxon>
        <taxon>Pseudomonadati</taxon>
        <taxon>Pseudomonadota</taxon>
        <taxon>Gammaproteobacteria</taxon>
        <taxon>Pseudomonadales</taxon>
        <taxon>Pseudomonadaceae</taxon>
        <taxon>Pseudomonas</taxon>
    </lineage>
</organism>
<sequence>MNVSGDNNRVAGRDYIENPIKACPSCENSVIDRDKAKCNRCTQQEKEEAAKFAMTLFGLAVCIVWSFLSQRIEGAGIEWFTETIVISALLVVLGYFILWHVLPFVFELIQAWWSSRRQ</sequence>
<accession>A0ABU5P7X5</accession>
<reference evidence="2 3" key="1">
    <citation type="submission" date="2023-12" db="EMBL/GenBank/DDBJ databases">
        <title>Pseudomonas sp. T5W1.</title>
        <authorList>
            <person name="Maltman C."/>
        </authorList>
    </citation>
    <scope>NUCLEOTIDE SEQUENCE [LARGE SCALE GENOMIC DNA]</scope>
    <source>
        <strain evidence="2 3">T5W1</strain>
    </source>
</reference>